<feature type="region of interest" description="Disordered" evidence="1">
    <location>
        <begin position="22"/>
        <end position="51"/>
    </location>
</feature>
<evidence type="ECO:0000256" key="1">
    <source>
        <dbReference type="SAM" id="MobiDB-lite"/>
    </source>
</evidence>
<keyword evidence="4" id="KW-1185">Reference proteome</keyword>
<feature type="signal peptide" evidence="2">
    <location>
        <begin position="1"/>
        <end position="19"/>
    </location>
</feature>
<gene>
    <name evidence="3" type="ORF">DCC39_04035</name>
</gene>
<keyword evidence="2" id="KW-0732">Signal</keyword>
<dbReference type="PROSITE" id="PS51257">
    <property type="entry name" value="PROKAR_LIPOPROTEIN"/>
    <property type="match status" value="1"/>
</dbReference>
<dbReference type="EMBL" id="QCZG01000005">
    <property type="protein sequence ID" value="PWA12822.1"/>
    <property type="molecule type" value="Genomic_DNA"/>
</dbReference>
<dbReference type="AlphaFoldDB" id="A0A2U1K616"/>
<evidence type="ECO:0000313" key="4">
    <source>
        <dbReference type="Proteomes" id="UP000245998"/>
    </source>
</evidence>
<proteinExistence type="predicted"/>
<evidence type="ECO:0008006" key="5">
    <source>
        <dbReference type="Google" id="ProtNLM"/>
    </source>
</evidence>
<dbReference type="Proteomes" id="UP000245998">
    <property type="component" value="Unassembled WGS sequence"/>
</dbReference>
<dbReference type="OrthoDB" id="2620571at2"/>
<evidence type="ECO:0000256" key="2">
    <source>
        <dbReference type="SAM" id="SignalP"/>
    </source>
</evidence>
<protein>
    <recommendedName>
        <fullName evidence="5">Lipoprotein</fullName>
    </recommendedName>
</protein>
<feature type="compositionally biased region" description="Basic and acidic residues" evidence="1">
    <location>
        <begin position="23"/>
        <end position="51"/>
    </location>
</feature>
<evidence type="ECO:0000313" key="3">
    <source>
        <dbReference type="EMBL" id="PWA12822.1"/>
    </source>
</evidence>
<accession>A0A2U1K616</accession>
<name>A0A2U1K616_9BACI</name>
<comment type="caution">
    <text evidence="3">The sequence shown here is derived from an EMBL/GenBank/DDBJ whole genome shotgun (WGS) entry which is preliminary data.</text>
</comment>
<sequence length="198" mass="22579">MRKFFVFILLLTASFMISACGSDSEKNGHANEEAIPDTDKENTNDKSEKETDKAIIRDLGIYVGQIDPHSVEIETNEGPKAFQLNEESSSLIEDLEPNDEVKFHYYVNADNQNILETIEKMNSANNEKEQKKIEETGIYNGQQDPHTIEIETKEGPQAFQLSDQARTEVEQLKEGKEVTFIYYKEGPQLIIETIKQTE</sequence>
<reference evidence="3 4" key="1">
    <citation type="submission" date="2018-04" db="EMBL/GenBank/DDBJ databases">
        <title>Camelliibacillus theae gen. nov., sp. nov., isolated from Pu'er tea.</title>
        <authorList>
            <person name="Niu L."/>
        </authorList>
    </citation>
    <scope>NUCLEOTIDE SEQUENCE [LARGE SCALE GENOMIC DNA]</scope>
    <source>
        <strain evidence="3 4">T8</strain>
    </source>
</reference>
<dbReference type="RefSeq" id="WP_116553603.1">
    <property type="nucleotide sequence ID" value="NZ_QCZG01000005.1"/>
</dbReference>
<feature type="chain" id="PRO_5039498368" description="Lipoprotein" evidence="2">
    <location>
        <begin position="20"/>
        <end position="198"/>
    </location>
</feature>
<organism evidence="3 4">
    <name type="scientific">Pueribacillus theae</name>
    <dbReference type="NCBI Taxonomy" id="2171751"/>
    <lineage>
        <taxon>Bacteria</taxon>
        <taxon>Bacillati</taxon>
        <taxon>Bacillota</taxon>
        <taxon>Bacilli</taxon>
        <taxon>Bacillales</taxon>
        <taxon>Bacillaceae</taxon>
        <taxon>Pueribacillus</taxon>
    </lineage>
</organism>